<dbReference type="RefSeq" id="WP_144019715.1">
    <property type="nucleotide sequence ID" value="NZ_FODF01000004.1"/>
</dbReference>
<protein>
    <recommendedName>
        <fullName evidence="3">WD40 repeat</fullName>
    </recommendedName>
</protein>
<dbReference type="InterPro" id="IPR036322">
    <property type="entry name" value="WD40_repeat_dom_sf"/>
</dbReference>
<dbReference type="AlphaFoldDB" id="A0A1H8GQT5"/>
<sequence>MLTKNKNILEKLANENKYDSWEKDLGKKDSEDLKEDIKSYKKYVKLLREQLEKGMSSGSIKKDLDEKIKAVKEIESNIVEKIIPIHRKENIEETPFYLKRLDHVGSYEISGIVNETEYLGDFIFVSTTSDGEVAIYKLDKDEKTIKWIHLEKLEISAISSMFKISKNQVIILGVSGEVFLCKLDFDEKELGNSKIYVEKISSKYDEYGFDMVRRISKNYFARRIGEKEIEIFEIDLSNRKIVNKRKVLMKHTIADYIALDEERILIGDKTGNLFIVSNNFERISTIYEDSDSLRKIIGMVKTESKNISYIWVFLSDGGFLYYSLKGDRLDFIDKIEVDDKVFFASSDNETAFILSDSGKNYILEENNGKFYLNKKAVENFYADSFSIGEFEHILFDVDGNVDIITIDRINTAEKLYNSNFIKK</sequence>
<gene>
    <name evidence="1" type="ORF">SAMN05216454_10465</name>
</gene>
<evidence type="ECO:0000313" key="1">
    <source>
        <dbReference type="EMBL" id="SEN46094.1"/>
    </source>
</evidence>
<proteinExistence type="predicted"/>
<dbReference type="STRING" id="215200.SAMN05216454_10465"/>
<evidence type="ECO:0000313" key="2">
    <source>
        <dbReference type="Proteomes" id="UP000199512"/>
    </source>
</evidence>
<dbReference type="EMBL" id="FODF01000004">
    <property type="protein sequence ID" value="SEN46094.1"/>
    <property type="molecule type" value="Genomic_DNA"/>
</dbReference>
<dbReference type="SUPFAM" id="SSF50978">
    <property type="entry name" value="WD40 repeat-like"/>
    <property type="match status" value="1"/>
</dbReference>
<name>A0A1H8GQT5_9FIRM</name>
<dbReference type="Proteomes" id="UP000199512">
    <property type="component" value="Unassembled WGS sequence"/>
</dbReference>
<reference evidence="1 2" key="1">
    <citation type="submission" date="2016-10" db="EMBL/GenBank/DDBJ databases">
        <authorList>
            <person name="de Groot N.N."/>
        </authorList>
    </citation>
    <scope>NUCLEOTIDE SEQUENCE [LARGE SCALE GENOMIC DNA]</scope>
    <source>
        <strain evidence="1 2">Calf135</strain>
    </source>
</reference>
<keyword evidence="2" id="KW-1185">Reference proteome</keyword>
<evidence type="ECO:0008006" key="3">
    <source>
        <dbReference type="Google" id="ProtNLM"/>
    </source>
</evidence>
<organism evidence="1 2">
    <name type="scientific">Peptostreptococcus russellii</name>
    <dbReference type="NCBI Taxonomy" id="215200"/>
    <lineage>
        <taxon>Bacteria</taxon>
        <taxon>Bacillati</taxon>
        <taxon>Bacillota</taxon>
        <taxon>Clostridia</taxon>
        <taxon>Peptostreptococcales</taxon>
        <taxon>Peptostreptococcaceae</taxon>
        <taxon>Peptostreptococcus</taxon>
    </lineage>
</organism>
<accession>A0A1H8GQT5</accession>